<keyword evidence="1" id="KW-0805">Transcription regulation</keyword>
<evidence type="ECO:0000256" key="3">
    <source>
        <dbReference type="ARBA" id="ARBA00023163"/>
    </source>
</evidence>
<accession>A0A379IHN7</accession>
<dbReference type="InterPro" id="IPR018060">
    <property type="entry name" value="HTH_AraC"/>
</dbReference>
<dbReference type="AlphaFoldDB" id="A0A379IHN7"/>
<dbReference type="InterPro" id="IPR009057">
    <property type="entry name" value="Homeodomain-like_sf"/>
</dbReference>
<dbReference type="InterPro" id="IPR035418">
    <property type="entry name" value="AraC-bd_2"/>
</dbReference>
<gene>
    <name evidence="7" type="ORF">NCTC10392_03711</name>
</gene>
<dbReference type="Proteomes" id="UP000255125">
    <property type="component" value="Unassembled WGS sequence"/>
</dbReference>
<dbReference type="PANTHER" id="PTHR46796">
    <property type="entry name" value="HTH-TYPE TRANSCRIPTIONAL ACTIVATOR RHAS-RELATED"/>
    <property type="match status" value="1"/>
</dbReference>
<dbReference type="EMBL" id="UGUS01000002">
    <property type="protein sequence ID" value="SUD31773.1"/>
    <property type="molecule type" value="Genomic_DNA"/>
</dbReference>
<dbReference type="Pfam" id="PF12833">
    <property type="entry name" value="HTH_18"/>
    <property type="match status" value="1"/>
</dbReference>
<sequence length="345" mass="39258">MSSLKPQTGTLNHPITHIEFCDSQRAQSWMTTLFGPHSLNVHSPDRIHFRHTLRLLQAATVGYIEYGTDLTVSVDAQDTLQSYSVELPIQGHQRWESAHQSIVSDQHNGLILSSNIHQELHLSGDCKKIQIVIPRSLMRANLESLLHRPIQEDLQFVPSMSSTLGTSAGWWRMARHFIDEACHADSYLEHQGLASEIESVLVKGLILAQPNNYSCALNKVLQANLPGFLQRAINFIHRHAKEEIKLNAIVASSGVSRLTLFKGFKKHIGVPPMFYIRRYRLGEIRKTIMRDRSNSQISRIAMDWGYTHLGRFASDYRKFFGECPSHTAKHRQSKEPDAIVTHRQT</sequence>
<dbReference type="SMART" id="SM00342">
    <property type="entry name" value="HTH_ARAC"/>
    <property type="match status" value="1"/>
</dbReference>
<name>A0A379IHN7_PSEFL</name>
<feature type="domain" description="HTH araC/xylS-type" evidence="6">
    <location>
        <begin position="230"/>
        <end position="330"/>
    </location>
</feature>
<keyword evidence="2" id="KW-0238">DNA-binding</keyword>
<dbReference type="Gene3D" id="1.10.10.60">
    <property type="entry name" value="Homeodomain-like"/>
    <property type="match status" value="1"/>
</dbReference>
<evidence type="ECO:0000259" key="6">
    <source>
        <dbReference type="PROSITE" id="PS01124"/>
    </source>
</evidence>
<dbReference type="SUPFAM" id="SSF46689">
    <property type="entry name" value="Homeodomain-like"/>
    <property type="match status" value="1"/>
</dbReference>
<evidence type="ECO:0000256" key="5">
    <source>
        <dbReference type="SAM" id="MobiDB-lite"/>
    </source>
</evidence>
<dbReference type="InterPro" id="IPR050204">
    <property type="entry name" value="AraC_XylS_family_regulators"/>
</dbReference>
<comment type="function">
    <text evidence="4">Regulatory protein of the TOL plasmid xyl operons. XylS activates the xylXYZLTEGFJQKIH operon required for the degradation of toluene, m-xylene and p-xylene.</text>
</comment>
<dbReference type="PROSITE" id="PS01124">
    <property type="entry name" value="HTH_ARAC_FAMILY_2"/>
    <property type="match status" value="1"/>
</dbReference>
<dbReference type="PANTHER" id="PTHR46796:SF12">
    <property type="entry name" value="HTH-TYPE DNA-BINDING TRANSCRIPTIONAL ACTIVATOR EUTR"/>
    <property type="match status" value="1"/>
</dbReference>
<organism evidence="7 8">
    <name type="scientific">Pseudomonas fluorescens</name>
    <dbReference type="NCBI Taxonomy" id="294"/>
    <lineage>
        <taxon>Bacteria</taxon>
        <taxon>Pseudomonadati</taxon>
        <taxon>Pseudomonadota</taxon>
        <taxon>Gammaproteobacteria</taxon>
        <taxon>Pseudomonadales</taxon>
        <taxon>Pseudomonadaceae</taxon>
        <taxon>Pseudomonas</taxon>
    </lineage>
</organism>
<evidence type="ECO:0000256" key="1">
    <source>
        <dbReference type="ARBA" id="ARBA00023015"/>
    </source>
</evidence>
<reference evidence="7 8" key="1">
    <citation type="submission" date="2018-06" db="EMBL/GenBank/DDBJ databases">
        <authorList>
            <consortium name="Pathogen Informatics"/>
            <person name="Doyle S."/>
        </authorList>
    </citation>
    <scope>NUCLEOTIDE SEQUENCE [LARGE SCALE GENOMIC DNA]</scope>
    <source>
        <strain evidence="7 8">NCTC10392</strain>
    </source>
</reference>
<feature type="region of interest" description="Disordered" evidence="5">
    <location>
        <begin position="326"/>
        <end position="345"/>
    </location>
</feature>
<evidence type="ECO:0000256" key="4">
    <source>
        <dbReference type="ARBA" id="ARBA00037345"/>
    </source>
</evidence>
<protein>
    <submittedName>
        <fullName evidence="7">AraC family transcriptional regulator</fullName>
    </submittedName>
</protein>
<dbReference type="Pfam" id="PF14525">
    <property type="entry name" value="AraC_binding_2"/>
    <property type="match status" value="1"/>
</dbReference>
<dbReference type="GO" id="GO:0043565">
    <property type="term" value="F:sequence-specific DNA binding"/>
    <property type="evidence" value="ECO:0007669"/>
    <property type="project" value="InterPro"/>
</dbReference>
<evidence type="ECO:0000313" key="8">
    <source>
        <dbReference type="Proteomes" id="UP000255125"/>
    </source>
</evidence>
<evidence type="ECO:0000313" key="7">
    <source>
        <dbReference type="EMBL" id="SUD31773.1"/>
    </source>
</evidence>
<dbReference type="GO" id="GO:0003700">
    <property type="term" value="F:DNA-binding transcription factor activity"/>
    <property type="evidence" value="ECO:0007669"/>
    <property type="project" value="InterPro"/>
</dbReference>
<proteinExistence type="predicted"/>
<keyword evidence="3" id="KW-0804">Transcription</keyword>
<evidence type="ECO:0000256" key="2">
    <source>
        <dbReference type="ARBA" id="ARBA00023125"/>
    </source>
</evidence>